<name>A0AAE0FU33_9CHLO</name>
<gene>
    <name evidence="8" type="ORF">CYMTET_25285</name>
</gene>
<dbReference type="InterPro" id="IPR013949">
    <property type="entry name" value="Utp6"/>
</dbReference>
<dbReference type="SUPFAM" id="SSF48452">
    <property type="entry name" value="TPR-like"/>
    <property type="match status" value="2"/>
</dbReference>
<evidence type="ECO:0000256" key="2">
    <source>
        <dbReference type="ARBA" id="ARBA00010734"/>
    </source>
</evidence>
<comment type="caution">
    <text evidence="8">The sequence shown here is derived from an EMBL/GenBank/DDBJ whole genome shotgun (WGS) entry which is preliminary data.</text>
</comment>
<evidence type="ECO:0008006" key="10">
    <source>
        <dbReference type="Google" id="ProtNLM"/>
    </source>
</evidence>
<dbReference type="Proteomes" id="UP001190700">
    <property type="component" value="Unassembled WGS sequence"/>
</dbReference>
<comment type="subcellular location">
    <subcellularLocation>
        <location evidence="1">Nucleus</location>
        <location evidence="1">Nucleolus</location>
    </subcellularLocation>
</comment>
<dbReference type="Pfam" id="PF24892">
    <property type="entry name" value="UTP6_C"/>
    <property type="match status" value="1"/>
</dbReference>
<evidence type="ECO:0000259" key="7">
    <source>
        <dbReference type="Pfam" id="PF24892"/>
    </source>
</evidence>
<evidence type="ECO:0000313" key="8">
    <source>
        <dbReference type="EMBL" id="KAK3266066.1"/>
    </source>
</evidence>
<organism evidence="8 9">
    <name type="scientific">Cymbomonas tetramitiformis</name>
    <dbReference type="NCBI Taxonomy" id="36881"/>
    <lineage>
        <taxon>Eukaryota</taxon>
        <taxon>Viridiplantae</taxon>
        <taxon>Chlorophyta</taxon>
        <taxon>Pyramimonadophyceae</taxon>
        <taxon>Pyramimonadales</taxon>
        <taxon>Pyramimonadaceae</taxon>
        <taxon>Cymbomonas</taxon>
    </lineage>
</organism>
<dbReference type="GO" id="GO:0000462">
    <property type="term" value="P:maturation of SSU-rRNA from tricistronic rRNA transcript (SSU-rRNA, 5.8S rRNA, LSU-rRNA)"/>
    <property type="evidence" value="ECO:0007669"/>
    <property type="project" value="InterPro"/>
</dbReference>
<comment type="similarity">
    <text evidence="2">Belongs to the UTP6 family.</text>
</comment>
<keyword evidence="3" id="KW-0698">rRNA processing</keyword>
<keyword evidence="9" id="KW-1185">Reference proteome</keyword>
<sequence length="609" mass="69654">MADTVQYLLEEMIPELEDLEKRGLFSRAEIKQIVKKRTHFEYLLKRRATLKTDFVRYIHYETKLDELRRHRKKQQGEDAVHGLGDTGGIRRLHFIFQRCVKKFRGDLQLWMKYFKFCRACGGHKRLDQALTDALNFHPNESGLWAYAAAWELEHRQDADAARALMLRGLRNCKHSERLWHEYFRMELVYANKLRERRRVLELDAPAPEVTEEEDGEDAVKLARNRERIMNGAVAILAYRKSIEALPQSSTFRLGFLKVLESFDGFKEVEDAVLSNLASDFPLDEGCWDYRARFHLASADETSREETITLAIQVYLDALHSVPTAKMYELTAAFFKEQIAETLLSRSPGSQTPDDLRTHLLKIFSRAADGSVYSGRLTLDHALLLRELGRSKEAERVLKTGCSLNPADPQVWQVRIQIRFHSVMENGGTEAELQGFVKLCGLALRSVPREAATPLWIDVLRLLALCAQEVDGNRLPFARVFQLLESSLTLTSAELGEVTAAAIEWLALLEGIESARHLYRRLLALPRPALALYRSCIRIEIAAGASGDGRRARELLDAATDLYGSEDANLWLQFLQYEHAATGAVGKVYWRAMKTLRDPSEFTEQYRSFC</sequence>
<proteinExistence type="inferred from homology"/>
<dbReference type="GO" id="GO:0032040">
    <property type="term" value="C:small-subunit processome"/>
    <property type="evidence" value="ECO:0007669"/>
    <property type="project" value="TreeGrafter"/>
</dbReference>
<evidence type="ECO:0000259" key="6">
    <source>
        <dbReference type="Pfam" id="PF08640"/>
    </source>
</evidence>
<dbReference type="PANTHER" id="PTHR23271:SF1">
    <property type="entry name" value="U3 SMALL NUCLEOLAR RNA-ASSOCIATED PROTEIN 6 HOMOLOG"/>
    <property type="match status" value="1"/>
</dbReference>
<evidence type="ECO:0000256" key="1">
    <source>
        <dbReference type="ARBA" id="ARBA00004604"/>
    </source>
</evidence>
<dbReference type="EMBL" id="LGRX02013459">
    <property type="protein sequence ID" value="KAK3266066.1"/>
    <property type="molecule type" value="Genomic_DNA"/>
</dbReference>
<accession>A0AAE0FU33</accession>
<reference evidence="8 9" key="1">
    <citation type="journal article" date="2015" name="Genome Biol. Evol.">
        <title>Comparative Genomics of a Bacterivorous Green Alga Reveals Evolutionary Causalities and Consequences of Phago-Mixotrophic Mode of Nutrition.</title>
        <authorList>
            <person name="Burns J.A."/>
            <person name="Paasch A."/>
            <person name="Narechania A."/>
            <person name="Kim E."/>
        </authorList>
    </citation>
    <scope>NUCLEOTIDE SEQUENCE [LARGE SCALE GENOMIC DNA]</scope>
    <source>
        <strain evidence="8 9">PLY_AMNH</strain>
    </source>
</reference>
<dbReference type="PANTHER" id="PTHR23271">
    <property type="entry name" value="HEPATOCELLULAR CARCINOMA-ASSOCIATED ANTIGEN 66"/>
    <property type="match status" value="1"/>
</dbReference>
<dbReference type="GO" id="GO:0030515">
    <property type="term" value="F:snoRNA binding"/>
    <property type="evidence" value="ECO:0007669"/>
    <property type="project" value="InterPro"/>
</dbReference>
<dbReference type="GO" id="GO:0034388">
    <property type="term" value="C:Pwp2p-containing subcomplex of 90S preribosome"/>
    <property type="evidence" value="ECO:0007669"/>
    <property type="project" value="TreeGrafter"/>
</dbReference>
<dbReference type="InterPro" id="IPR011990">
    <property type="entry name" value="TPR-like_helical_dom_sf"/>
</dbReference>
<evidence type="ECO:0000256" key="5">
    <source>
        <dbReference type="ARBA" id="ARBA00023242"/>
    </source>
</evidence>
<evidence type="ECO:0000256" key="4">
    <source>
        <dbReference type="ARBA" id="ARBA00022737"/>
    </source>
</evidence>
<dbReference type="InterPro" id="IPR056907">
    <property type="entry name" value="UTP6_C"/>
</dbReference>
<evidence type="ECO:0000313" key="9">
    <source>
        <dbReference type="Proteomes" id="UP001190700"/>
    </source>
</evidence>
<dbReference type="AlphaFoldDB" id="A0AAE0FU33"/>
<dbReference type="InterPro" id="IPR003107">
    <property type="entry name" value="HAT"/>
</dbReference>
<feature type="domain" description="U3 small nucleolar RNA-associated protein 6 N-terminal" evidence="6">
    <location>
        <begin position="9"/>
        <end position="77"/>
    </location>
</feature>
<dbReference type="Pfam" id="PF08640">
    <property type="entry name" value="U3_assoc_6"/>
    <property type="match status" value="1"/>
</dbReference>
<keyword evidence="4" id="KW-0677">Repeat</keyword>
<evidence type="ECO:0000256" key="3">
    <source>
        <dbReference type="ARBA" id="ARBA00022552"/>
    </source>
</evidence>
<dbReference type="Gene3D" id="1.25.40.10">
    <property type="entry name" value="Tetratricopeptide repeat domain"/>
    <property type="match status" value="2"/>
</dbReference>
<dbReference type="SMART" id="SM00386">
    <property type="entry name" value="HAT"/>
    <property type="match status" value="5"/>
</dbReference>
<protein>
    <recommendedName>
        <fullName evidence="10">U3 small nucleolar RNA-associated protein 6</fullName>
    </recommendedName>
</protein>
<feature type="domain" description="U3 small nucleolar RNA-associated protein 6 homolog C-terminal" evidence="7">
    <location>
        <begin position="310"/>
        <end position="595"/>
    </location>
</feature>
<dbReference type="InterPro" id="IPR055347">
    <property type="entry name" value="UTP6_N"/>
</dbReference>
<keyword evidence="5" id="KW-0539">Nucleus</keyword>